<evidence type="ECO:0000313" key="2">
    <source>
        <dbReference type="EMBL" id="KFK34520.1"/>
    </source>
</evidence>
<dbReference type="SUPFAM" id="SSF81383">
    <property type="entry name" value="F-box domain"/>
    <property type="match status" value="1"/>
</dbReference>
<dbReference type="Gramene" id="KFK34520">
    <property type="protein sequence ID" value="KFK34520"/>
    <property type="gene ID" value="AALP_AA5G156600"/>
</dbReference>
<dbReference type="Pfam" id="PF07723">
    <property type="entry name" value="LRR_2"/>
    <property type="match status" value="1"/>
</dbReference>
<evidence type="ECO:0000259" key="1">
    <source>
        <dbReference type="PROSITE" id="PS50181"/>
    </source>
</evidence>
<dbReference type="InterPro" id="IPR032675">
    <property type="entry name" value="LRR_dom_sf"/>
</dbReference>
<feature type="domain" description="F-box" evidence="1">
    <location>
        <begin position="16"/>
        <end position="67"/>
    </location>
</feature>
<dbReference type="InterPro" id="IPR050232">
    <property type="entry name" value="FBL13/AtMIF1-like"/>
</dbReference>
<dbReference type="Pfam" id="PF08387">
    <property type="entry name" value="FBD"/>
    <property type="match status" value="1"/>
</dbReference>
<dbReference type="InterPro" id="IPR001810">
    <property type="entry name" value="F-box_dom"/>
</dbReference>
<accession>A0A087GXB8</accession>
<dbReference type="InterPro" id="IPR006566">
    <property type="entry name" value="FBD"/>
</dbReference>
<sequence>MEQSDVTLRNPSLVSEDRISGLPEPLILQILSSLPTKDVVATSVLSKRWGSFWKVVPNLEFESYGNMRRFAENVCKCLLSHKAPVLESLHLKLGNRCEDVYVGIWVAIAFNRHVREFLLDLNFYEGEPLRFPNCLFCYDELETLKLKNKVLLDVPSLVPMKSLKTLHLHSVVYKDNASVRNLFSSCPNLEHLVVRRGCFYNNVVEFVIFAPSLKTLLLHVPSSGKENMSYVINAPSLEYLNLDELEGYELCLSENAFESLVEANIRNVTCLANEMAMGSLKSVKRLSLDLTSLQIAFPIGVVFDHLVYLEMYSHKMEWWNLLALMLDSSPKLRALKLIGDSLSHKQPWDYNKKNKDQGKWNEPEHVPECLLFNLETLVWVRHDWVREEEKEVAIYILENAKQLKKATFTAYPIEAKMHYKLARRREMLSELDGVVRASSSCELVFPVE</sequence>
<dbReference type="PROSITE" id="PS50181">
    <property type="entry name" value="FBOX"/>
    <property type="match status" value="1"/>
</dbReference>
<name>A0A087GXB8_ARAAL</name>
<organism evidence="2 3">
    <name type="scientific">Arabis alpina</name>
    <name type="common">Alpine rock-cress</name>
    <dbReference type="NCBI Taxonomy" id="50452"/>
    <lineage>
        <taxon>Eukaryota</taxon>
        <taxon>Viridiplantae</taxon>
        <taxon>Streptophyta</taxon>
        <taxon>Embryophyta</taxon>
        <taxon>Tracheophyta</taxon>
        <taxon>Spermatophyta</taxon>
        <taxon>Magnoliopsida</taxon>
        <taxon>eudicotyledons</taxon>
        <taxon>Gunneridae</taxon>
        <taxon>Pentapetalae</taxon>
        <taxon>rosids</taxon>
        <taxon>malvids</taxon>
        <taxon>Brassicales</taxon>
        <taxon>Brassicaceae</taxon>
        <taxon>Arabideae</taxon>
        <taxon>Arabis</taxon>
    </lineage>
</organism>
<protein>
    <recommendedName>
        <fullName evidence="1">F-box domain-containing protein</fullName>
    </recommendedName>
</protein>
<dbReference type="SUPFAM" id="SSF52058">
    <property type="entry name" value="L domain-like"/>
    <property type="match status" value="1"/>
</dbReference>
<dbReference type="Gene3D" id="1.20.1280.50">
    <property type="match status" value="1"/>
</dbReference>
<dbReference type="InterPro" id="IPR036047">
    <property type="entry name" value="F-box-like_dom_sf"/>
</dbReference>
<dbReference type="InterPro" id="IPR013101">
    <property type="entry name" value="LRR_PRU1-like"/>
</dbReference>
<proteinExistence type="predicted"/>
<gene>
    <name evidence="2" type="ordered locus">AALP_Aa5g156600</name>
</gene>
<dbReference type="OrthoDB" id="612216at2759"/>
<dbReference type="Gene3D" id="3.80.10.10">
    <property type="entry name" value="Ribonuclease Inhibitor"/>
    <property type="match status" value="1"/>
</dbReference>
<dbReference type="OMA" id="TDCCIAN"/>
<dbReference type="AlphaFoldDB" id="A0A087GXB8"/>
<keyword evidence="3" id="KW-1185">Reference proteome</keyword>
<dbReference type="PANTHER" id="PTHR31900:SF34">
    <property type="entry name" value="EMB|CAB62440.1-RELATED"/>
    <property type="match status" value="1"/>
</dbReference>
<dbReference type="SMART" id="SM00579">
    <property type="entry name" value="FBD"/>
    <property type="match status" value="1"/>
</dbReference>
<dbReference type="PANTHER" id="PTHR31900">
    <property type="entry name" value="F-BOX/RNI SUPERFAMILY PROTEIN-RELATED"/>
    <property type="match status" value="1"/>
</dbReference>
<dbReference type="EMBL" id="CM002873">
    <property type="protein sequence ID" value="KFK34520.1"/>
    <property type="molecule type" value="Genomic_DNA"/>
</dbReference>
<dbReference type="Proteomes" id="UP000029120">
    <property type="component" value="Chromosome 5"/>
</dbReference>
<dbReference type="CDD" id="cd22160">
    <property type="entry name" value="F-box_AtFBL13-like"/>
    <property type="match status" value="1"/>
</dbReference>
<reference evidence="3" key="1">
    <citation type="journal article" date="2015" name="Nat. Plants">
        <title>Genome expansion of Arabis alpina linked with retrotransposition and reduced symmetric DNA methylation.</title>
        <authorList>
            <person name="Willing E.M."/>
            <person name="Rawat V."/>
            <person name="Mandakova T."/>
            <person name="Maumus F."/>
            <person name="James G.V."/>
            <person name="Nordstroem K.J."/>
            <person name="Becker C."/>
            <person name="Warthmann N."/>
            <person name="Chica C."/>
            <person name="Szarzynska B."/>
            <person name="Zytnicki M."/>
            <person name="Albani M.C."/>
            <person name="Kiefer C."/>
            <person name="Bergonzi S."/>
            <person name="Castaings L."/>
            <person name="Mateos J.L."/>
            <person name="Berns M.C."/>
            <person name="Bujdoso N."/>
            <person name="Piofczyk T."/>
            <person name="de Lorenzo L."/>
            <person name="Barrero-Sicilia C."/>
            <person name="Mateos I."/>
            <person name="Piednoel M."/>
            <person name="Hagmann J."/>
            <person name="Chen-Min-Tao R."/>
            <person name="Iglesias-Fernandez R."/>
            <person name="Schuster S.C."/>
            <person name="Alonso-Blanco C."/>
            <person name="Roudier F."/>
            <person name="Carbonero P."/>
            <person name="Paz-Ares J."/>
            <person name="Davis S.J."/>
            <person name="Pecinka A."/>
            <person name="Quesneville H."/>
            <person name="Colot V."/>
            <person name="Lysak M.A."/>
            <person name="Weigel D."/>
            <person name="Coupland G."/>
            <person name="Schneeberger K."/>
        </authorList>
    </citation>
    <scope>NUCLEOTIDE SEQUENCE [LARGE SCALE GENOMIC DNA]</scope>
    <source>
        <strain evidence="3">cv. Pajares</strain>
    </source>
</reference>
<dbReference type="InterPro" id="IPR053781">
    <property type="entry name" value="F-box_AtFBL13-like"/>
</dbReference>
<evidence type="ECO:0000313" key="3">
    <source>
        <dbReference type="Proteomes" id="UP000029120"/>
    </source>
</evidence>
<dbReference type="Pfam" id="PF00646">
    <property type="entry name" value="F-box"/>
    <property type="match status" value="1"/>
</dbReference>